<dbReference type="Gene3D" id="1.10.10.10">
    <property type="entry name" value="Winged helix-like DNA-binding domain superfamily/Winged helix DNA-binding domain"/>
    <property type="match status" value="1"/>
</dbReference>
<organism evidence="7 8">
    <name type="scientific">Saprospira grandis DSM 2844</name>
    <dbReference type="NCBI Taxonomy" id="694433"/>
    <lineage>
        <taxon>Bacteria</taxon>
        <taxon>Pseudomonadati</taxon>
        <taxon>Bacteroidota</taxon>
        <taxon>Saprospiria</taxon>
        <taxon>Saprospirales</taxon>
        <taxon>Saprospiraceae</taxon>
        <taxon>Saprospira</taxon>
    </lineage>
</organism>
<accession>J0P6H9</accession>
<evidence type="ECO:0000256" key="3">
    <source>
        <dbReference type="ARBA" id="ARBA00018111"/>
    </source>
</evidence>
<evidence type="ECO:0000313" key="7">
    <source>
        <dbReference type="EMBL" id="EJF53087.1"/>
    </source>
</evidence>
<evidence type="ECO:0000259" key="6">
    <source>
        <dbReference type="Pfam" id="PF21981"/>
    </source>
</evidence>
<sequence length="163" mass="19376">MPKPPYISYEAALAKLQSFCAYQERCHQEVRKKLMDLGVYGERLDEIVADLIEDNFLNEERFAHAFAGGKFRVKSWGRLRIQRELKAKNVSAYCIRKALKNELPEEEYFPKLLQLLRKKNRLLHKGDYYSRSKKLAQYAQYRGYESHLIWEAIKIVLNEEEED</sequence>
<reference evidence="8" key="1">
    <citation type="journal article" date="2012" name="Stand. Genomic Sci.">
        <title>Permanent draft genome sequence of the gliding predator Saprospira grandis strain Sa g1 (= HR1).</title>
        <authorList>
            <person name="Mavromatis K."/>
            <person name="Chertkov O."/>
            <person name="Lapidus A."/>
            <person name="Nolan M."/>
            <person name="Lucas S."/>
            <person name="Tice H."/>
            <person name="Del Rio T.G."/>
            <person name="Cheng J.F."/>
            <person name="Han C."/>
            <person name="Tapia R."/>
            <person name="Bruce D."/>
            <person name="Goodwin L.A."/>
            <person name="Pitluck S."/>
            <person name="Huntemann M."/>
            <person name="Liolios K."/>
            <person name="Pagani I."/>
            <person name="Ivanova N."/>
            <person name="Mikhailova N."/>
            <person name="Pati A."/>
            <person name="Chen A."/>
            <person name="Palaniappan K."/>
            <person name="Land M."/>
            <person name="Brambilla E.M."/>
            <person name="Rohde M."/>
            <person name="Spring S."/>
            <person name="Goker M."/>
            <person name="Detter J.C."/>
            <person name="Bristow J."/>
            <person name="Eisen J.A."/>
            <person name="Markowitz V."/>
            <person name="Hugenholtz P."/>
            <person name="Kyrpides N.C."/>
            <person name="Klenk H.P."/>
            <person name="Woyke T."/>
        </authorList>
    </citation>
    <scope>NUCLEOTIDE SEQUENCE [LARGE SCALE GENOMIC DNA]</scope>
    <source>
        <strain evidence="8">DSM 2844</strain>
    </source>
</reference>
<keyword evidence="4" id="KW-0963">Cytoplasm</keyword>
<dbReference type="OrthoDB" id="1523826at2"/>
<dbReference type="RefSeq" id="WP_002658489.1">
    <property type="nucleotide sequence ID" value="NZ_JH719942.1"/>
</dbReference>
<feature type="domain" description="RecX third three-helical" evidence="6">
    <location>
        <begin position="106"/>
        <end position="153"/>
    </location>
</feature>
<dbReference type="EMBL" id="JH719942">
    <property type="protein sequence ID" value="EJF53087.1"/>
    <property type="molecule type" value="Genomic_DNA"/>
</dbReference>
<dbReference type="GO" id="GO:0005737">
    <property type="term" value="C:cytoplasm"/>
    <property type="evidence" value="ECO:0007669"/>
    <property type="project" value="UniProtKB-SubCell"/>
</dbReference>
<evidence type="ECO:0000256" key="2">
    <source>
        <dbReference type="ARBA" id="ARBA00009695"/>
    </source>
</evidence>
<dbReference type="AlphaFoldDB" id="J0P6H9"/>
<comment type="subcellular location">
    <subcellularLocation>
        <location evidence="1">Cytoplasm</location>
    </subcellularLocation>
</comment>
<dbReference type="Pfam" id="PF02631">
    <property type="entry name" value="RecX_HTH2"/>
    <property type="match status" value="1"/>
</dbReference>
<dbReference type="Pfam" id="PF21981">
    <property type="entry name" value="RecX_HTH3"/>
    <property type="match status" value="1"/>
</dbReference>
<evidence type="ECO:0000256" key="1">
    <source>
        <dbReference type="ARBA" id="ARBA00004496"/>
    </source>
</evidence>
<dbReference type="PANTHER" id="PTHR33602:SF1">
    <property type="entry name" value="REGULATORY PROTEIN RECX FAMILY PROTEIN"/>
    <property type="match status" value="1"/>
</dbReference>
<name>J0P6H9_9BACT</name>
<comment type="similarity">
    <text evidence="2">Belongs to the RecX family.</text>
</comment>
<gene>
    <name evidence="7" type="ORF">SapgrDRAFT_1371</name>
</gene>
<dbReference type="HOGENOM" id="CLU_066607_5_0_10"/>
<protein>
    <recommendedName>
        <fullName evidence="3">Regulatory protein RecX</fullName>
    </recommendedName>
</protein>
<dbReference type="InterPro" id="IPR053925">
    <property type="entry name" value="RecX_HTH_3rd"/>
</dbReference>
<proteinExistence type="inferred from homology"/>
<dbReference type="Proteomes" id="UP000005113">
    <property type="component" value="Unassembled WGS sequence"/>
</dbReference>
<dbReference type="GO" id="GO:0006282">
    <property type="term" value="P:regulation of DNA repair"/>
    <property type="evidence" value="ECO:0007669"/>
    <property type="project" value="InterPro"/>
</dbReference>
<dbReference type="InterPro" id="IPR053924">
    <property type="entry name" value="RecX_HTH_2nd"/>
</dbReference>
<dbReference type="PANTHER" id="PTHR33602">
    <property type="entry name" value="REGULATORY PROTEIN RECX FAMILY PROTEIN"/>
    <property type="match status" value="1"/>
</dbReference>
<evidence type="ECO:0000256" key="4">
    <source>
        <dbReference type="ARBA" id="ARBA00022490"/>
    </source>
</evidence>
<feature type="domain" description="RecX second three-helical" evidence="5">
    <location>
        <begin position="58"/>
        <end position="99"/>
    </location>
</feature>
<evidence type="ECO:0000313" key="8">
    <source>
        <dbReference type="Proteomes" id="UP000005113"/>
    </source>
</evidence>
<dbReference type="InterPro" id="IPR003783">
    <property type="entry name" value="Regulatory_RecX"/>
</dbReference>
<evidence type="ECO:0000259" key="5">
    <source>
        <dbReference type="Pfam" id="PF02631"/>
    </source>
</evidence>
<dbReference type="InterPro" id="IPR036388">
    <property type="entry name" value="WH-like_DNA-bd_sf"/>
</dbReference>